<keyword evidence="2" id="KW-1185">Reference proteome</keyword>
<sequence length="277" mass="32354">MSEWDIRQRGFEYIPTRNWTFHETSNYPNAWGFFIGGGNHELGRDMLKRFALRMLIGGGIGTFVRAEKFYDIPEAYRQFQRAPIAQVMICNTVMNVVGEGMFPFRMWSADLESYISLSLKVLVVEDEDPNTPNEFHIDMWVGLDSSPFIETMATVSDPRMFKVNYNFNDRNAEEDFVDVGAWTQAERSDRELRPRTDGTIVQAIRHQRVVIEWFKSGEFHRLLQLSAQGARPRNTPEAELEDLYTDEELDRAVERYVQNWEHILQQDARRQLEGGDI</sequence>
<name>A0AAV9N251_9EURO</name>
<dbReference type="Proteomes" id="UP001358417">
    <property type="component" value="Unassembled WGS sequence"/>
</dbReference>
<evidence type="ECO:0008006" key="3">
    <source>
        <dbReference type="Google" id="ProtNLM"/>
    </source>
</evidence>
<accession>A0AAV9N251</accession>
<protein>
    <recommendedName>
        <fullName evidence="3">HNH nuclease domain-containing protein</fullName>
    </recommendedName>
</protein>
<gene>
    <name evidence="1" type="ORF">LTR84_006207</name>
</gene>
<dbReference type="AlphaFoldDB" id="A0AAV9N251"/>
<evidence type="ECO:0000313" key="2">
    <source>
        <dbReference type="Proteomes" id="UP001358417"/>
    </source>
</evidence>
<reference evidence="1 2" key="1">
    <citation type="submission" date="2023-08" db="EMBL/GenBank/DDBJ databases">
        <title>Black Yeasts Isolated from many extreme environments.</title>
        <authorList>
            <person name="Coleine C."/>
            <person name="Stajich J.E."/>
            <person name="Selbmann L."/>
        </authorList>
    </citation>
    <scope>NUCLEOTIDE SEQUENCE [LARGE SCALE GENOMIC DNA]</scope>
    <source>
        <strain evidence="1 2">CCFEE 5792</strain>
    </source>
</reference>
<organism evidence="1 2">
    <name type="scientific">Exophiala bonariae</name>
    <dbReference type="NCBI Taxonomy" id="1690606"/>
    <lineage>
        <taxon>Eukaryota</taxon>
        <taxon>Fungi</taxon>
        <taxon>Dikarya</taxon>
        <taxon>Ascomycota</taxon>
        <taxon>Pezizomycotina</taxon>
        <taxon>Eurotiomycetes</taxon>
        <taxon>Chaetothyriomycetidae</taxon>
        <taxon>Chaetothyriales</taxon>
        <taxon>Herpotrichiellaceae</taxon>
        <taxon>Exophiala</taxon>
    </lineage>
</organism>
<dbReference type="GeneID" id="89974379"/>
<comment type="caution">
    <text evidence="1">The sequence shown here is derived from an EMBL/GenBank/DDBJ whole genome shotgun (WGS) entry which is preliminary data.</text>
</comment>
<proteinExistence type="predicted"/>
<dbReference type="EMBL" id="JAVRRD010000023">
    <property type="protein sequence ID" value="KAK5048017.1"/>
    <property type="molecule type" value="Genomic_DNA"/>
</dbReference>
<evidence type="ECO:0000313" key="1">
    <source>
        <dbReference type="EMBL" id="KAK5048017.1"/>
    </source>
</evidence>
<dbReference type="RefSeq" id="XP_064703523.1">
    <property type="nucleotide sequence ID" value="XM_064849768.1"/>
</dbReference>